<dbReference type="KEGG" id="psai:C3B54_11729"/>
<proteinExistence type="predicted"/>
<dbReference type="InterPro" id="IPR000424">
    <property type="entry name" value="Primosome_PriB/ssb"/>
</dbReference>
<dbReference type="OrthoDB" id="4427276at2"/>
<organism evidence="3 4">
    <name type="scientific">Pontimonas salivibrio</name>
    <dbReference type="NCBI Taxonomy" id="1159327"/>
    <lineage>
        <taxon>Bacteria</taxon>
        <taxon>Bacillati</taxon>
        <taxon>Actinomycetota</taxon>
        <taxon>Actinomycetes</taxon>
        <taxon>Micrococcales</taxon>
        <taxon>Microbacteriaceae</taxon>
        <taxon>Pontimonas</taxon>
    </lineage>
</organism>
<dbReference type="EMBL" id="CP026923">
    <property type="protein sequence ID" value="AVG23710.1"/>
    <property type="molecule type" value="Genomic_DNA"/>
</dbReference>
<protein>
    <recommendedName>
        <fullName evidence="2">Single-stranded DNA-binding protein</fullName>
    </recommendedName>
</protein>
<reference evidence="3 4" key="1">
    <citation type="submission" date="2018-02" db="EMBL/GenBank/DDBJ databases">
        <title>Complete genome of the streamlined marine actinobacterium Pontimonas salivibrio CL-TW6 adapted to coastal planktonic lifestype.</title>
        <authorList>
            <person name="Cho B.C."/>
            <person name="Hardies S.C."/>
            <person name="Jang G.I."/>
            <person name="Hwang C.Y."/>
        </authorList>
    </citation>
    <scope>NUCLEOTIDE SEQUENCE [LARGE SCALE GENOMIC DNA]</scope>
    <source>
        <strain evidence="3 4">CL-TW6</strain>
    </source>
</reference>
<evidence type="ECO:0000313" key="3">
    <source>
        <dbReference type="EMBL" id="AVG23710.1"/>
    </source>
</evidence>
<dbReference type="PIRSF" id="PIRSF002070">
    <property type="entry name" value="SSB"/>
    <property type="match status" value="1"/>
</dbReference>
<dbReference type="CDD" id="cd04496">
    <property type="entry name" value="SSB_OBF"/>
    <property type="match status" value="1"/>
</dbReference>
<dbReference type="Gene3D" id="2.40.50.140">
    <property type="entry name" value="Nucleic acid-binding proteins"/>
    <property type="match status" value="1"/>
</dbReference>
<dbReference type="InterPro" id="IPR012340">
    <property type="entry name" value="NA-bd_OB-fold"/>
</dbReference>
<dbReference type="PANTHER" id="PTHR10302">
    <property type="entry name" value="SINGLE-STRANDED DNA-BINDING PROTEIN"/>
    <property type="match status" value="1"/>
</dbReference>
<accession>A0A2L2BPV8</accession>
<evidence type="ECO:0000256" key="2">
    <source>
        <dbReference type="PIRNR" id="PIRNR002070"/>
    </source>
</evidence>
<dbReference type="GO" id="GO:0009295">
    <property type="term" value="C:nucleoid"/>
    <property type="evidence" value="ECO:0007669"/>
    <property type="project" value="TreeGrafter"/>
</dbReference>
<dbReference type="GO" id="GO:0003697">
    <property type="term" value="F:single-stranded DNA binding"/>
    <property type="evidence" value="ECO:0007669"/>
    <property type="project" value="InterPro"/>
</dbReference>
<dbReference type="PROSITE" id="PS50935">
    <property type="entry name" value="SSB"/>
    <property type="match status" value="1"/>
</dbReference>
<dbReference type="GO" id="GO:0006260">
    <property type="term" value="P:DNA replication"/>
    <property type="evidence" value="ECO:0007669"/>
    <property type="project" value="InterPro"/>
</dbReference>
<name>A0A2L2BPV8_9MICO</name>
<dbReference type="Proteomes" id="UP000243077">
    <property type="component" value="Chromosome"/>
</dbReference>
<evidence type="ECO:0000313" key="4">
    <source>
        <dbReference type="Proteomes" id="UP000243077"/>
    </source>
</evidence>
<dbReference type="RefSeq" id="WP_158665507.1">
    <property type="nucleotide sequence ID" value="NZ_CP026923.1"/>
</dbReference>
<dbReference type="SUPFAM" id="SSF50249">
    <property type="entry name" value="Nucleic acid-binding proteins"/>
    <property type="match status" value="1"/>
</dbReference>
<evidence type="ECO:0000256" key="1">
    <source>
        <dbReference type="ARBA" id="ARBA00023125"/>
    </source>
</evidence>
<dbReference type="Pfam" id="PF00436">
    <property type="entry name" value="SSB"/>
    <property type="match status" value="1"/>
</dbReference>
<sequence>MSTMSTAGIVATMPRHVTTAEGLAITSFRLASNRRRFDTRENKWVDLDTNWFTVVAFRQLAQNTHDSIHKGDRVVVAGRVRVREWENDSSTGTAVEIEAESLGHDLLWGTTEYTKNTRLVEQLESEDDPEVA</sequence>
<dbReference type="AlphaFoldDB" id="A0A2L2BPV8"/>
<gene>
    <name evidence="3" type="ORF">C3B54_11729</name>
</gene>
<keyword evidence="1 2" id="KW-0238">DNA-binding</keyword>
<dbReference type="InterPro" id="IPR011344">
    <property type="entry name" value="ssDNA-bd"/>
</dbReference>
<keyword evidence="4" id="KW-1185">Reference proteome</keyword>
<dbReference type="PANTHER" id="PTHR10302:SF27">
    <property type="entry name" value="SINGLE-STRANDED DNA-BINDING PROTEIN"/>
    <property type="match status" value="1"/>
</dbReference>